<dbReference type="EC" id="6.1.1.14" evidence="9"/>
<dbReference type="SUPFAM" id="SSF55681">
    <property type="entry name" value="Class II aaRS and biotin synthetases"/>
    <property type="match status" value="1"/>
</dbReference>
<keyword evidence="9" id="KW-0963">Cytoplasm</keyword>
<dbReference type="InterPro" id="IPR045864">
    <property type="entry name" value="aa-tRNA-synth_II/BPL/LPL"/>
</dbReference>
<dbReference type="Proteomes" id="UP001602245">
    <property type="component" value="Unassembled WGS sequence"/>
</dbReference>
<dbReference type="Pfam" id="PF02091">
    <property type="entry name" value="tRNA-synt_2e"/>
    <property type="match status" value="1"/>
</dbReference>
<dbReference type="PANTHER" id="PTHR30075">
    <property type="entry name" value="GLYCYL-TRNA SYNTHETASE"/>
    <property type="match status" value="1"/>
</dbReference>
<evidence type="ECO:0000256" key="7">
    <source>
        <dbReference type="ARBA" id="ARBA00047937"/>
    </source>
</evidence>
<evidence type="ECO:0000256" key="9">
    <source>
        <dbReference type="HAMAP-Rule" id="MF_00255"/>
    </source>
</evidence>
<dbReference type="NCBIfam" id="TIGR00388">
    <property type="entry name" value="glyQ"/>
    <property type="match status" value="1"/>
</dbReference>
<keyword evidence="4 9" id="KW-0067">ATP-binding</keyword>
<gene>
    <name evidence="8" type="primary">glyQ</name>
    <name evidence="9" type="synonym">glyS</name>
    <name evidence="10" type="ORF">ACFY35_49460</name>
</gene>
<evidence type="ECO:0000256" key="5">
    <source>
        <dbReference type="ARBA" id="ARBA00022917"/>
    </source>
</evidence>
<organism evidence="10 11">
    <name type="scientific">Paractinoplanes globisporus</name>
    <dbReference type="NCBI Taxonomy" id="113565"/>
    <lineage>
        <taxon>Bacteria</taxon>
        <taxon>Bacillati</taxon>
        <taxon>Actinomycetota</taxon>
        <taxon>Actinomycetes</taxon>
        <taxon>Micromonosporales</taxon>
        <taxon>Micromonosporaceae</taxon>
        <taxon>Paractinoplanes</taxon>
    </lineage>
</organism>
<protein>
    <recommendedName>
        <fullName evidence="8 9">Multifunctional fusion protein</fullName>
    </recommendedName>
    <domain>
        <recommendedName>
            <fullName evidence="9">Glycine--tRNA ligase beta subunit</fullName>
            <ecNumber evidence="9">6.1.1.14</ecNumber>
        </recommendedName>
        <alternativeName>
            <fullName evidence="9">Glycyl-tRNA synthetase beta subunit</fullName>
            <shortName evidence="9">GlyRS</shortName>
        </alternativeName>
    </domain>
    <domain>
        <recommendedName>
            <fullName evidence="8">Glycine--tRNA ligase alpha subunit</fullName>
        </recommendedName>
        <alternativeName>
            <fullName evidence="8">Glycyl-tRNA synthetase alpha subunit</fullName>
        </alternativeName>
    </domain>
</protein>
<evidence type="ECO:0000313" key="10">
    <source>
        <dbReference type="EMBL" id="MFF5297511.1"/>
    </source>
</evidence>
<evidence type="ECO:0000256" key="1">
    <source>
        <dbReference type="ARBA" id="ARBA00008226"/>
    </source>
</evidence>
<comment type="subcellular location">
    <subcellularLocation>
        <location evidence="9">Cytoplasm</location>
    </subcellularLocation>
</comment>
<comment type="caution">
    <text evidence="10">The sequence shown here is derived from an EMBL/GenBank/DDBJ whole genome shotgun (WGS) entry which is preliminary data.</text>
</comment>
<dbReference type="PANTHER" id="PTHR30075:SF2">
    <property type="entry name" value="GLYCINE--TRNA LIGASE, CHLOROPLASTIC_MITOCHONDRIAL 2"/>
    <property type="match status" value="1"/>
</dbReference>
<dbReference type="SUPFAM" id="SSF109604">
    <property type="entry name" value="HD-domain/PDEase-like"/>
    <property type="match status" value="1"/>
</dbReference>
<keyword evidence="2 9" id="KW-0436">Ligase</keyword>
<evidence type="ECO:0000256" key="6">
    <source>
        <dbReference type="ARBA" id="ARBA00023146"/>
    </source>
</evidence>
<keyword evidence="6 9" id="KW-0030">Aminoacyl-tRNA synthetase</keyword>
<accession>A0ABW6WZ49</accession>
<dbReference type="Gene3D" id="3.30.930.10">
    <property type="entry name" value="Bira Bifunctional Protein, Domain 2"/>
    <property type="match status" value="1"/>
</dbReference>
<evidence type="ECO:0000256" key="3">
    <source>
        <dbReference type="ARBA" id="ARBA00022741"/>
    </source>
</evidence>
<comment type="subunit">
    <text evidence="9">Tetramer of two alpha and two beta subunits.</text>
</comment>
<dbReference type="HAMAP" id="MF_00255">
    <property type="entry name" value="Gly_tRNA_synth_beta"/>
    <property type="match status" value="1"/>
</dbReference>
<dbReference type="InterPro" id="IPR006194">
    <property type="entry name" value="Gly-tRNA-synth_heterodimer"/>
</dbReference>
<keyword evidence="5 9" id="KW-0648">Protein biosynthesis</keyword>
<sequence length="991" mass="106672">MLTMQDALARLTSYWTDQGCLVVQPMNTEVGAGTLNPATFLRVLGPEPWRVVYVEPSVRPDDSRYGENPNRLQTHTQLQVILKPDPGNPQELYLGSLAALGIDVAAHDVRFVEDNWASPALGAWGLGWEVWLDGLEITQFTYFQQAGGINLDPVSVEITYGIERIIMALQDKNHFKDIEYAPGISYGEVFGQGEYEMSRYYLDDADVAANRQLLEIYAGEAQRLIDAGLPVPAHTYVLKCSQAFNVLDSRGAVSTADRAAEFGRMRRLAGEVAKLWVARRDELSHPLGRVSPPALATASAAPAERDGARLLVFEIGTEELPPSECRAARDAVEREIRSGLAGTRLTHGDVRVFATPRRLVAVVADVAAREDDHVRVVRGPKLAAAYGADGAPTKALEGFLRGQGATLAELGEASFNGVQHAVVTRPEVGGAAAEVLAPVLAKVVSGLRAAKNMRWRDPQLSYSRPIRWLVALWGDDVVPVAVGTLAAGRQTRVLRTAASPTLEIASAETFMETLAFHGIVADPEDRRELIVTGAQDHVYPDGRVDVRGEAALIDQITYLVEAPTPLLGTFDESYLSLPDAVLTTVMRKHQRYLPVRSSDGALLPMFVTVANGPVDVELVRAGNEAVLRARYEDAAFFYRADRETPLPVMRERLQRVTFTDRLGSMADRSARIASLALALASSLGLSSAALNRAAALVKFDLGSQLVTEMTSLAGIMARDYAMHAGEPRDVAQAVYENELPRSTGDALPASLPGALLSLADRLDLVAGLAATVGLPTGSSDPFAVRRAVLGLLAVHRAHPALGALSLTDGLREAAARQPVPVSDEVLAACADFLAKRLEQTLAEEGNPIDRVRAVLPHFARPSVAGHLLTQLASVTANPDFVAVAEAVQRARRIVPPSTVAGFDAGVLKEPAEVALVAAVGSVRDSLAAATEPDLLRFTEVVSRLVAPLATFFDEIFVMDEDEQVRAARLGLLATVRDLGEGVLDWSELRLS</sequence>
<dbReference type="InterPro" id="IPR002310">
    <property type="entry name" value="Gly-tRNA_ligase_asu"/>
</dbReference>
<dbReference type="InterPro" id="IPR015944">
    <property type="entry name" value="Gly-tRNA-synth_bsu"/>
</dbReference>
<comment type="catalytic activity">
    <reaction evidence="7 9">
        <text>tRNA(Gly) + glycine + ATP = glycyl-tRNA(Gly) + AMP + diphosphate</text>
        <dbReference type="Rhea" id="RHEA:16013"/>
        <dbReference type="Rhea" id="RHEA-COMP:9664"/>
        <dbReference type="Rhea" id="RHEA-COMP:9683"/>
        <dbReference type="ChEBI" id="CHEBI:30616"/>
        <dbReference type="ChEBI" id="CHEBI:33019"/>
        <dbReference type="ChEBI" id="CHEBI:57305"/>
        <dbReference type="ChEBI" id="CHEBI:78442"/>
        <dbReference type="ChEBI" id="CHEBI:78522"/>
        <dbReference type="ChEBI" id="CHEBI:456215"/>
        <dbReference type="EC" id="6.1.1.14"/>
    </reaction>
</comment>
<proteinExistence type="inferred from homology"/>
<dbReference type="NCBIfam" id="NF006827">
    <property type="entry name" value="PRK09348.1"/>
    <property type="match status" value="1"/>
</dbReference>
<dbReference type="PRINTS" id="PR01044">
    <property type="entry name" value="TRNASYNTHGA"/>
</dbReference>
<dbReference type="NCBIfam" id="NF011499">
    <property type="entry name" value="PRK14908.1"/>
    <property type="match status" value="1"/>
</dbReference>
<evidence type="ECO:0000256" key="4">
    <source>
        <dbReference type="ARBA" id="ARBA00022840"/>
    </source>
</evidence>
<evidence type="ECO:0000313" key="11">
    <source>
        <dbReference type="Proteomes" id="UP001602245"/>
    </source>
</evidence>
<keyword evidence="3 9" id="KW-0547">Nucleotide-binding</keyword>
<keyword evidence="11" id="KW-1185">Reference proteome</keyword>
<dbReference type="NCBIfam" id="TIGR00211">
    <property type="entry name" value="glyS"/>
    <property type="match status" value="1"/>
</dbReference>
<evidence type="ECO:0000256" key="8">
    <source>
        <dbReference type="HAMAP-Rule" id="MF_00254"/>
    </source>
</evidence>
<dbReference type="Pfam" id="PF02092">
    <property type="entry name" value="tRNA_synt_2f"/>
    <property type="match status" value="1"/>
</dbReference>
<dbReference type="EMBL" id="JBIAZU010000011">
    <property type="protein sequence ID" value="MFF5297511.1"/>
    <property type="molecule type" value="Genomic_DNA"/>
</dbReference>
<reference evidence="10 11" key="1">
    <citation type="submission" date="2024-10" db="EMBL/GenBank/DDBJ databases">
        <title>The Natural Products Discovery Center: Release of the First 8490 Sequenced Strains for Exploring Actinobacteria Biosynthetic Diversity.</title>
        <authorList>
            <person name="Kalkreuter E."/>
            <person name="Kautsar S.A."/>
            <person name="Yang D."/>
            <person name="Bader C.D."/>
            <person name="Teijaro C.N."/>
            <person name="Fluegel L."/>
            <person name="Davis C.M."/>
            <person name="Simpson J.R."/>
            <person name="Lauterbach L."/>
            <person name="Steele A.D."/>
            <person name="Gui C."/>
            <person name="Meng S."/>
            <person name="Li G."/>
            <person name="Viehrig K."/>
            <person name="Ye F."/>
            <person name="Su P."/>
            <person name="Kiefer A.F."/>
            <person name="Nichols A."/>
            <person name="Cepeda A.J."/>
            <person name="Yan W."/>
            <person name="Fan B."/>
            <person name="Jiang Y."/>
            <person name="Adhikari A."/>
            <person name="Zheng C.-J."/>
            <person name="Schuster L."/>
            <person name="Cowan T.M."/>
            <person name="Smanski M.J."/>
            <person name="Chevrette M.G."/>
            <person name="De Carvalho L.P.S."/>
            <person name="Shen B."/>
        </authorList>
    </citation>
    <scope>NUCLEOTIDE SEQUENCE [LARGE SCALE GENOMIC DNA]</scope>
    <source>
        <strain evidence="10 11">NPDC000087</strain>
    </source>
</reference>
<name>A0ABW6WZ49_9ACTN</name>
<comment type="similarity">
    <text evidence="1 9">Belongs to the class-II aminoacyl-tRNA synthetase family.</text>
</comment>
<dbReference type="HAMAP" id="MF_00254">
    <property type="entry name" value="Gly_tRNA_synth_alpha"/>
    <property type="match status" value="1"/>
</dbReference>
<evidence type="ECO:0000256" key="2">
    <source>
        <dbReference type="ARBA" id="ARBA00022598"/>
    </source>
</evidence>
<dbReference type="Gene3D" id="1.20.58.180">
    <property type="entry name" value="Class II aaRS and biotin synthetases, domain 2"/>
    <property type="match status" value="1"/>
</dbReference>
<dbReference type="PROSITE" id="PS50861">
    <property type="entry name" value="AA_TRNA_LIGASE_II_GLYAB"/>
    <property type="match status" value="2"/>
</dbReference>
<dbReference type="RefSeq" id="WP_026205765.1">
    <property type="nucleotide sequence ID" value="NZ_JBIAZU010000011.1"/>
</dbReference>
<dbReference type="GO" id="GO:0004820">
    <property type="term" value="F:glycine-tRNA ligase activity"/>
    <property type="evidence" value="ECO:0007669"/>
    <property type="project" value="UniProtKB-EC"/>
</dbReference>